<dbReference type="EMBL" id="RCMV01004785">
    <property type="protein sequence ID" value="KAG3192953.1"/>
    <property type="molecule type" value="Genomic_DNA"/>
</dbReference>
<protein>
    <recommendedName>
        <fullName evidence="4">CDR ABC transporter</fullName>
    </recommendedName>
</protein>
<keyword evidence="1" id="KW-0812">Transmembrane</keyword>
<organism evidence="2 3">
    <name type="scientific">Phytophthora cactorum</name>
    <dbReference type="NCBI Taxonomy" id="29920"/>
    <lineage>
        <taxon>Eukaryota</taxon>
        <taxon>Sar</taxon>
        <taxon>Stramenopiles</taxon>
        <taxon>Oomycota</taxon>
        <taxon>Peronosporomycetes</taxon>
        <taxon>Peronosporales</taxon>
        <taxon>Peronosporaceae</taxon>
        <taxon>Phytophthora</taxon>
    </lineage>
</organism>
<evidence type="ECO:0000256" key="1">
    <source>
        <dbReference type="SAM" id="Phobius"/>
    </source>
</evidence>
<evidence type="ECO:0008006" key="4">
    <source>
        <dbReference type="Google" id="ProtNLM"/>
    </source>
</evidence>
<evidence type="ECO:0000313" key="2">
    <source>
        <dbReference type="EMBL" id="KAG3192953.1"/>
    </source>
</evidence>
<proteinExistence type="predicted"/>
<accession>A0A8T1H0C4</accession>
<keyword evidence="1" id="KW-1133">Transmembrane helix</keyword>
<keyword evidence="1" id="KW-0472">Membrane</keyword>
<sequence>MYRLNPFTYVVEGFLGTSLANAPVAYAAEEFVEFSAPTGSNCGEYMAPFLETVGGYVKNNSSIVCEYCAMADTNAFLSGIHISFDNRWRDFGIMWAYCIFNVAVAVGLYWLVRVPKNSFKKSAN</sequence>
<comment type="caution">
    <text evidence="2">The sequence shown here is derived from an EMBL/GenBank/DDBJ whole genome shotgun (WGS) entry which is preliminary data.</text>
</comment>
<name>A0A8T1H0C4_9STRA</name>
<evidence type="ECO:0000313" key="3">
    <source>
        <dbReference type="Proteomes" id="UP000760860"/>
    </source>
</evidence>
<gene>
    <name evidence="2" type="ORF">PC129_g25023</name>
</gene>
<reference evidence="2" key="1">
    <citation type="submission" date="2018-05" db="EMBL/GenBank/DDBJ databases">
        <title>Effector identification in a new, highly contiguous assembly of the strawberry crown rot pathogen Phytophthora cactorum.</title>
        <authorList>
            <person name="Armitage A.D."/>
            <person name="Nellist C.F."/>
            <person name="Bates H."/>
            <person name="Vickerstaff R.J."/>
            <person name="Harrison R.J."/>
        </authorList>
    </citation>
    <scope>NUCLEOTIDE SEQUENCE</scope>
    <source>
        <strain evidence="2">P421</strain>
    </source>
</reference>
<dbReference type="AlphaFoldDB" id="A0A8T1H0C4"/>
<feature type="transmembrane region" description="Helical" evidence="1">
    <location>
        <begin position="93"/>
        <end position="112"/>
    </location>
</feature>
<dbReference type="Proteomes" id="UP000760860">
    <property type="component" value="Unassembled WGS sequence"/>
</dbReference>